<accession>A0ABS1JGC9</accession>
<name>A0ABS1JGC9_9BACL</name>
<reference evidence="3 4" key="1">
    <citation type="submission" date="2021-01" db="EMBL/GenBank/DDBJ databases">
        <title>Tumebacillus sp. strain ITR2 16S ribosomal RNA gene Genome sequencing and assembly.</title>
        <authorList>
            <person name="Kang M."/>
        </authorList>
    </citation>
    <scope>NUCLEOTIDE SEQUENCE [LARGE SCALE GENOMIC DNA]</scope>
    <source>
        <strain evidence="3 4">ITR2</strain>
    </source>
</reference>
<protein>
    <recommendedName>
        <fullName evidence="5">Cobalamin biosynthesis protein CbiX</fullName>
    </recommendedName>
</protein>
<evidence type="ECO:0000256" key="2">
    <source>
        <dbReference type="ARBA" id="ARBA00023239"/>
    </source>
</evidence>
<dbReference type="Proteomes" id="UP000602284">
    <property type="component" value="Unassembled WGS sequence"/>
</dbReference>
<dbReference type="PANTHER" id="PTHR33542:SF3">
    <property type="entry name" value="SIROHYDROCHLORIN FERROCHELATASE, CHLOROPLASTIC"/>
    <property type="match status" value="1"/>
</dbReference>
<dbReference type="EMBL" id="JAEQNB010000010">
    <property type="protein sequence ID" value="MBL0389313.1"/>
    <property type="molecule type" value="Genomic_DNA"/>
</dbReference>
<gene>
    <name evidence="3" type="ORF">JJB07_22230</name>
</gene>
<proteinExistence type="predicted"/>
<dbReference type="Gene3D" id="3.40.50.1400">
    <property type="match status" value="1"/>
</dbReference>
<evidence type="ECO:0000313" key="4">
    <source>
        <dbReference type="Proteomes" id="UP000602284"/>
    </source>
</evidence>
<evidence type="ECO:0000313" key="3">
    <source>
        <dbReference type="EMBL" id="MBL0389313.1"/>
    </source>
</evidence>
<keyword evidence="4" id="KW-1185">Reference proteome</keyword>
<dbReference type="SUPFAM" id="SSF53800">
    <property type="entry name" value="Chelatase"/>
    <property type="match status" value="1"/>
</dbReference>
<dbReference type="InterPro" id="IPR050963">
    <property type="entry name" value="Sirohydro_Cobaltochel/CbiX"/>
</dbReference>
<dbReference type="Pfam" id="PF01903">
    <property type="entry name" value="CbiX"/>
    <property type="match status" value="1"/>
</dbReference>
<dbReference type="RefSeq" id="WP_201638311.1">
    <property type="nucleotide sequence ID" value="NZ_JAEQNB010000010.1"/>
</dbReference>
<sequence length="122" mass="12972">MAKRGIVVLAHGSEIPDQEEALTQLASFLREKSGGPVEVGFLNFQSPRIAEAVALVLAAGAEEILVAPFFLTEGFLMRKAVSLAQQAAPGVDMKIAPPLGQHPRLVDVVLDRVAEASVRQSD</sequence>
<dbReference type="PANTHER" id="PTHR33542">
    <property type="entry name" value="SIROHYDROCHLORIN FERROCHELATASE, CHLOROPLASTIC"/>
    <property type="match status" value="1"/>
</dbReference>
<evidence type="ECO:0008006" key="5">
    <source>
        <dbReference type="Google" id="ProtNLM"/>
    </source>
</evidence>
<comment type="caution">
    <text evidence="3">The sequence shown here is derived from an EMBL/GenBank/DDBJ whole genome shotgun (WGS) entry which is preliminary data.</text>
</comment>
<keyword evidence="2" id="KW-0456">Lyase</keyword>
<evidence type="ECO:0000256" key="1">
    <source>
        <dbReference type="ARBA" id="ARBA00022723"/>
    </source>
</evidence>
<organism evidence="3 4">
    <name type="scientific">Tumebacillus amylolyticus</name>
    <dbReference type="NCBI Taxonomy" id="2801339"/>
    <lineage>
        <taxon>Bacteria</taxon>
        <taxon>Bacillati</taxon>
        <taxon>Bacillota</taxon>
        <taxon>Bacilli</taxon>
        <taxon>Bacillales</taxon>
        <taxon>Alicyclobacillaceae</taxon>
        <taxon>Tumebacillus</taxon>
    </lineage>
</organism>
<keyword evidence="1" id="KW-0479">Metal-binding</keyword>
<dbReference type="InterPro" id="IPR002762">
    <property type="entry name" value="CbiX-like"/>
</dbReference>